<accession>A0AA47LRM9</accession>
<dbReference type="Gene3D" id="2.40.50.870">
    <property type="entry name" value="Protein of unknown function (DUF3299)"/>
    <property type="match status" value="1"/>
</dbReference>
<gene>
    <name evidence="2" type="ORF">N8M53_11400</name>
</gene>
<evidence type="ECO:0000313" key="3">
    <source>
        <dbReference type="Proteomes" id="UP001164748"/>
    </source>
</evidence>
<sequence>MKKRIMLGLIALLSGVLSSPTWASNEPLTLDWIDLVPEHERAQFDSRGMPEINHDSENPQSLVGSVRPELNNSQVKIPGFVIPLEGDDKVVTEFLLVPFLGACIHVPPPPPNQIVYVKFAGGAPIQQLWDVVYVEGTLKTEHVSHDLAEVGYVLQGTELTDYDDG</sequence>
<dbReference type="Pfam" id="PF11736">
    <property type="entry name" value="DUF3299"/>
    <property type="match status" value="1"/>
</dbReference>
<protein>
    <submittedName>
        <fullName evidence="2">DUF3299 domain-containing protein</fullName>
    </submittedName>
</protein>
<dbReference type="InterPro" id="IPR021727">
    <property type="entry name" value="DUF3299"/>
</dbReference>
<dbReference type="Proteomes" id="UP001164748">
    <property type="component" value="Chromosome"/>
</dbReference>
<feature type="signal peptide" evidence="1">
    <location>
        <begin position="1"/>
        <end position="23"/>
    </location>
</feature>
<evidence type="ECO:0000256" key="1">
    <source>
        <dbReference type="SAM" id="SignalP"/>
    </source>
</evidence>
<keyword evidence="1" id="KW-0732">Signal</keyword>
<reference evidence="2" key="1">
    <citation type="submission" date="2022-09" db="EMBL/GenBank/DDBJ databases">
        <authorList>
            <person name="Li Z.-J."/>
        </authorList>
    </citation>
    <scope>NUCLEOTIDE SEQUENCE</scope>
    <source>
        <strain evidence="2">TGB11</strain>
    </source>
</reference>
<feature type="chain" id="PRO_5041395403" evidence="1">
    <location>
        <begin position="24"/>
        <end position="165"/>
    </location>
</feature>
<dbReference type="RefSeq" id="WP_269578869.1">
    <property type="nucleotide sequence ID" value="NZ_CP114588.1"/>
</dbReference>
<dbReference type="EMBL" id="CP114588">
    <property type="protein sequence ID" value="WBA08402.1"/>
    <property type="molecule type" value="Genomic_DNA"/>
</dbReference>
<proteinExistence type="predicted"/>
<dbReference type="AlphaFoldDB" id="A0AA47LRM9"/>
<organism evidence="2 3">
    <name type="scientific">Salinivibrio kushneri</name>
    <dbReference type="NCBI Taxonomy" id="1908198"/>
    <lineage>
        <taxon>Bacteria</taxon>
        <taxon>Pseudomonadati</taxon>
        <taxon>Pseudomonadota</taxon>
        <taxon>Gammaproteobacteria</taxon>
        <taxon>Vibrionales</taxon>
        <taxon>Vibrionaceae</taxon>
        <taxon>Salinivibrio</taxon>
    </lineage>
</organism>
<name>A0AA47LRM9_9GAMM</name>
<evidence type="ECO:0000313" key="2">
    <source>
        <dbReference type="EMBL" id="WBA08402.1"/>
    </source>
</evidence>